<sequence>MGGCKGEQTRDNGHKLKHKRLHLNLRKKLFYCETGTGCPGGVVKSPCSEIFKTRLDTTPHCLLNSCNKVSPEPSLLQAEQPQFSQPVLIGEVFQPSDHFCGPLLDPLQQAHVFPVLRAPELDAVLQLSEAQGNKRQGVFESPAPAKQGQTAQGSSTALLLAARSPVSLTVPRETRQRGRISHQPTQRACTGTDSLPFLERQGRATVTIMSPVHEELTQIATCIQLNPADRGRDPGQQARATPAGLSRDLCEHHNVPIHYHNLHYGGRSTQPISTDEIKENKVIVRAEERRISCSRKQVVPETQLNLAGSGRTRKERTEQGTADRSQKLIICKKQQATEVCKTSIS</sequence>
<feature type="compositionally biased region" description="Polar residues" evidence="1">
    <location>
        <begin position="182"/>
        <end position="192"/>
    </location>
</feature>
<gene>
    <name evidence="2" type="ORF">QYF61_022297</name>
</gene>
<dbReference type="Proteomes" id="UP001333110">
    <property type="component" value="Unassembled WGS sequence"/>
</dbReference>
<dbReference type="AlphaFoldDB" id="A0AAN7NJC7"/>
<evidence type="ECO:0000256" key="1">
    <source>
        <dbReference type="SAM" id="MobiDB-lite"/>
    </source>
</evidence>
<comment type="caution">
    <text evidence="2">The sequence shown here is derived from an EMBL/GenBank/DDBJ whole genome shotgun (WGS) entry which is preliminary data.</text>
</comment>
<dbReference type="EMBL" id="JAUNZN010000009">
    <property type="protein sequence ID" value="KAK4816745.1"/>
    <property type="molecule type" value="Genomic_DNA"/>
</dbReference>
<feature type="non-terminal residue" evidence="2">
    <location>
        <position position="345"/>
    </location>
</feature>
<keyword evidence="3" id="KW-1185">Reference proteome</keyword>
<evidence type="ECO:0000313" key="2">
    <source>
        <dbReference type="EMBL" id="KAK4816745.1"/>
    </source>
</evidence>
<feature type="region of interest" description="Disordered" evidence="1">
    <location>
        <begin position="172"/>
        <end position="192"/>
    </location>
</feature>
<reference evidence="2 3" key="1">
    <citation type="journal article" date="2023" name="J. Hered.">
        <title>Chromosome-level genome of the wood stork (Mycteria americana) provides insight into avian chromosome evolution.</title>
        <authorList>
            <person name="Flamio R. Jr."/>
            <person name="Ramstad K.M."/>
        </authorList>
    </citation>
    <scope>NUCLEOTIDE SEQUENCE [LARGE SCALE GENOMIC DNA]</scope>
    <source>
        <strain evidence="2">JAX WOST 10</strain>
    </source>
</reference>
<organism evidence="2 3">
    <name type="scientific">Mycteria americana</name>
    <name type="common">Wood stork</name>
    <dbReference type="NCBI Taxonomy" id="33587"/>
    <lineage>
        <taxon>Eukaryota</taxon>
        <taxon>Metazoa</taxon>
        <taxon>Chordata</taxon>
        <taxon>Craniata</taxon>
        <taxon>Vertebrata</taxon>
        <taxon>Euteleostomi</taxon>
        <taxon>Archelosauria</taxon>
        <taxon>Archosauria</taxon>
        <taxon>Dinosauria</taxon>
        <taxon>Saurischia</taxon>
        <taxon>Theropoda</taxon>
        <taxon>Coelurosauria</taxon>
        <taxon>Aves</taxon>
        <taxon>Neognathae</taxon>
        <taxon>Neoaves</taxon>
        <taxon>Aequornithes</taxon>
        <taxon>Ciconiiformes</taxon>
        <taxon>Ciconiidae</taxon>
        <taxon>Mycteria</taxon>
    </lineage>
</organism>
<name>A0AAN7NJC7_MYCAM</name>
<protein>
    <submittedName>
        <fullName evidence="2">Uncharacterized protein</fullName>
    </submittedName>
</protein>
<proteinExistence type="predicted"/>
<accession>A0AAN7NJC7</accession>
<evidence type="ECO:0000313" key="3">
    <source>
        <dbReference type="Proteomes" id="UP001333110"/>
    </source>
</evidence>